<dbReference type="EMBL" id="BJXR01000023">
    <property type="protein sequence ID" value="GEN07299.1"/>
    <property type="molecule type" value="Genomic_DNA"/>
</dbReference>
<feature type="transmembrane region" description="Helical" evidence="1">
    <location>
        <begin position="132"/>
        <end position="155"/>
    </location>
</feature>
<keyword evidence="1" id="KW-0472">Membrane</keyword>
<evidence type="ECO:0000313" key="3">
    <source>
        <dbReference type="EMBL" id="SET96094.1"/>
    </source>
</evidence>
<dbReference type="STRING" id="1334629.MFUL124B02_36865"/>
<gene>
    <name evidence="2" type="ORF">MFU01_23360</name>
    <name evidence="3" type="ORF">SAMN05443572_10479</name>
</gene>
<reference evidence="2 5" key="2">
    <citation type="submission" date="2019-07" db="EMBL/GenBank/DDBJ databases">
        <title>Whole genome shotgun sequence of Myxococcus fulvus NBRC 100333.</title>
        <authorList>
            <person name="Hosoyama A."/>
            <person name="Uohara A."/>
            <person name="Ohji S."/>
            <person name="Ichikawa N."/>
        </authorList>
    </citation>
    <scope>NUCLEOTIDE SEQUENCE [LARGE SCALE GENOMIC DNA]</scope>
    <source>
        <strain evidence="2 5">NBRC 100333</strain>
    </source>
</reference>
<accession>A0A511SZH1</accession>
<dbReference type="Proteomes" id="UP000183760">
    <property type="component" value="Unassembled WGS sequence"/>
</dbReference>
<sequence length="243" mass="28326">MSDLIHVFLGLVLGYVIASYIESFMHEYVSDARPKAVRFWQRAPWLFRPLINTHFSHHTIHHVRTFRGDHVTQFRDEEEKTKLTEELLQRGKHGVTIIKGAFATKLHGEGAFVFVSPLVIFFPLFYFTLKPIAFLAGCVTLLLPPFMSHFVHPYLHRPFEEGQRTAPRWLAWFLRTRYGRAIYRNHFLHHRYGGVSNFNLVLGADYVRRRTRPYTPKDLEVMARIGMPLPEDTATPPVEAVRG</sequence>
<evidence type="ECO:0000313" key="2">
    <source>
        <dbReference type="EMBL" id="GEN07299.1"/>
    </source>
</evidence>
<protein>
    <recommendedName>
        <fullName evidence="6">Fatty acid desaturase domain-containing protein</fullName>
    </recommendedName>
</protein>
<organism evidence="2 5">
    <name type="scientific">Myxococcus fulvus</name>
    <dbReference type="NCBI Taxonomy" id="33"/>
    <lineage>
        <taxon>Bacteria</taxon>
        <taxon>Pseudomonadati</taxon>
        <taxon>Myxococcota</taxon>
        <taxon>Myxococcia</taxon>
        <taxon>Myxococcales</taxon>
        <taxon>Cystobacterineae</taxon>
        <taxon>Myxococcaceae</taxon>
        <taxon>Myxococcus</taxon>
    </lineage>
</organism>
<name>A0A511SZH1_MYXFU</name>
<dbReference type="RefSeq" id="WP_046716198.1">
    <property type="nucleotide sequence ID" value="NZ_BJXR01000023.1"/>
</dbReference>
<evidence type="ECO:0000256" key="1">
    <source>
        <dbReference type="SAM" id="Phobius"/>
    </source>
</evidence>
<keyword evidence="4" id="KW-1185">Reference proteome</keyword>
<proteinExistence type="predicted"/>
<feature type="transmembrane region" description="Helical" evidence="1">
    <location>
        <begin position="106"/>
        <end position="126"/>
    </location>
</feature>
<feature type="transmembrane region" description="Helical" evidence="1">
    <location>
        <begin position="6"/>
        <end position="25"/>
    </location>
</feature>
<evidence type="ECO:0008006" key="6">
    <source>
        <dbReference type="Google" id="ProtNLM"/>
    </source>
</evidence>
<evidence type="ECO:0000313" key="4">
    <source>
        <dbReference type="Proteomes" id="UP000183760"/>
    </source>
</evidence>
<reference evidence="3 4" key="1">
    <citation type="submission" date="2016-10" db="EMBL/GenBank/DDBJ databases">
        <authorList>
            <person name="Varghese N."/>
            <person name="Submissions S."/>
        </authorList>
    </citation>
    <scope>NUCLEOTIDE SEQUENCE [LARGE SCALE GENOMIC DNA]</scope>
    <source>
        <strain evidence="3 4">DSM 16525</strain>
    </source>
</reference>
<dbReference type="OrthoDB" id="9179017at2"/>
<dbReference type="EMBL" id="FOIB01000004">
    <property type="protein sequence ID" value="SET96094.1"/>
    <property type="molecule type" value="Genomic_DNA"/>
</dbReference>
<comment type="caution">
    <text evidence="2">The sequence shown here is derived from an EMBL/GenBank/DDBJ whole genome shotgun (WGS) entry which is preliminary data.</text>
</comment>
<keyword evidence="1" id="KW-0812">Transmembrane</keyword>
<dbReference type="Proteomes" id="UP000321514">
    <property type="component" value="Unassembled WGS sequence"/>
</dbReference>
<keyword evidence="1" id="KW-1133">Transmembrane helix</keyword>
<evidence type="ECO:0000313" key="5">
    <source>
        <dbReference type="Proteomes" id="UP000321514"/>
    </source>
</evidence>
<dbReference type="AlphaFoldDB" id="A0A511SZH1"/>